<evidence type="ECO:0000259" key="4">
    <source>
        <dbReference type="PROSITE" id="PS50158"/>
    </source>
</evidence>
<reference evidence="5 6" key="1">
    <citation type="submission" date="2021-06" db="EMBL/GenBank/DDBJ databases">
        <title>Genome sequence of Babesia caballi.</title>
        <authorList>
            <person name="Yamagishi J."/>
            <person name="Kidaka T."/>
            <person name="Ochi A."/>
        </authorList>
    </citation>
    <scope>NUCLEOTIDE SEQUENCE [LARGE SCALE GENOMIC DNA]</scope>
    <source>
        <strain evidence="5">USDA-D6B2</strain>
    </source>
</reference>
<evidence type="ECO:0000256" key="2">
    <source>
        <dbReference type="SAM" id="MobiDB-lite"/>
    </source>
</evidence>
<dbReference type="PROSITE" id="PS50158">
    <property type="entry name" value="ZF_CCHC"/>
    <property type="match status" value="1"/>
</dbReference>
<dbReference type="PROSITE" id="PS50089">
    <property type="entry name" value="ZF_RING_2"/>
    <property type="match status" value="1"/>
</dbReference>
<dbReference type="GO" id="GO:0006513">
    <property type="term" value="P:protein monoubiquitination"/>
    <property type="evidence" value="ECO:0007669"/>
    <property type="project" value="InterPro"/>
</dbReference>
<accession>A0AAV4LLG8</accession>
<evidence type="ECO:0000313" key="5">
    <source>
        <dbReference type="EMBL" id="GIX60685.1"/>
    </source>
</evidence>
<dbReference type="RefSeq" id="XP_067712756.1">
    <property type="nucleotide sequence ID" value="XM_067856655.1"/>
</dbReference>
<feature type="region of interest" description="Disordered" evidence="2">
    <location>
        <begin position="91"/>
        <end position="301"/>
    </location>
</feature>
<keyword evidence="1" id="KW-0862">Zinc</keyword>
<evidence type="ECO:0000259" key="3">
    <source>
        <dbReference type="PROSITE" id="PS50089"/>
    </source>
</evidence>
<dbReference type="AlphaFoldDB" id="A0AAV4LLG8"/>
<feature type="domain" description="RING-type" evidence="3">
    <location>
        <begin position="423"/>
        <end position="470"/>
    </location>
</feature>
<feature type="compositionally biased region" description="Low complexity" evidence="2">
    <location>
        <begin position="268"/>
        <end position="301"/>
    </location>
</feature>
<organism evidence="5 6">
    <name type="scientific">Babesia caballi</name>
    <dbReference type="NCBI Taxonomy" id="5871"/>
    <lineage>
        <taxon>Eukaryota</taxon>
        <taxon>Sar</taxon>
        <taxon>Alveolata</taxon>
        <taxon>Apicomplexa</taxon>
        <taxon>Aconoidasida</taxon>
        <taxon>Piroplasmida</taxon>
        <taxon>Babesiidae</taxon>
        <taxon>Babesia</taxon>
    </lineage>
</organism>
<dbReference type="GO" id="GO:0008270">
    <property type="term" value="F:zinc ion binding"/>
    <property type="evidence" value="ECO:0007669"/>
    <property type="project" value="UniProtKB-KW"/>
</dbReference>
<feature type="compositionally biased region" description="Basic and acidic residues" evidence="2">
    <location>
        <begin position="171"/>
        <end position="185"/>
    </location>
</feature>
<dbReference type="GO" id="GO:0003697">
    <property type="term" value="F:single-stranded DNA binding"/>
    <property type="evidence" value="ECO:0007669"/>
    <property type="project" value="InterPro"/>
</dbReference>
<protein>
    <submittedName>
        <fullName evidence="5">Zinc finger, C3HC4 type (RING finger) protein</fullName>
    </submittedName>
</protein>
<dbReference type="SUPFAM" id="SSF57850">
    <property type="entry name" value="RING/U-box"/>
    <property type="match status" value="1"/>
</dbReference>
<dbReference type="EMBL" id="BPLF01000001">
    <property type="protein sequence ID" value="GIX60685.1"/>
    <property type="molecule type" value="Genomic_DNA"/>
</dbReference>
<dbReference type="Gene3D" id="3.30.40.10">
    <property type="entry name" value="Zinc/RING finger domain, C3HC4 (zinc finger)"/>
    <property type="match status" value="1"/>
</dbReference>
<feature type="compositionally biased region" description="Low complexity" evidence="2">
    <location>
        <begin position="96"/>
        <end position="113"/>
    </location>
</feature>
<comment type="caution">
    <text evidence="5">The sequence shown here is derived from an EMBL/GenBank/DDBJ whole genome shotgun (WGS) entry which is preliminary data.</text>
</comment>
<evidence type="ECO:0000313" key="6">
    <source>
        <dbReference type="Proteomes" id="UP001497744"/>
    </source>
</evidence>
<feature type="compositionally biased region" description="Polar residues" evidence="2">
    <location>
        <begin position="114"/>
        <end position="123"/>
    </location>
</feature>
<dbReference type="GO" id="GO:0061630">
    <property type="term" value="F:ubiquitin protein ligase activity"/>
    <property type="evidence" value="ECO:0007669"/>
    <property type="project" value="InterPro"/>
</dbReference>
<evidence type="ECO:0000256" key="1">
    <source>
        <dbReference type="PROSITE-ProRule" id="PRU00047"/>
    </source>
</evidence>
<keyword evidence="6" id="KW-1185">Reference proteome</keyword>
<dbReference type="Gene3D" id="4.10.60.10">
    <property type="entry name" value="Zinc finger, CCHC-type"/>
    <property type="match status" value="1"/>
</dbReference>
<proteinExistence type="predicted"/>
<keyword evidence="1" id="KW-0479">Metal-binding</keyword>
<gene>
    <name evidence="5" type="ORF">BcabD6B2_01200</name>
</gene>
<keyword evidence="1" id="KW-0863">Zinc-finger</keyword>
<dbReference type="InterPro" id="IPR001841">
    <property type="entry name" value="Znf_RING"/>
</dbReference>
<dbReference type="GO" id="GO:0006301">
    <property type="term" value="P:DNA damage tolerance"/>
    <property type="evidence" value="ECO:0007669"/>
    <property type="project" value="InterPro"/>
</dbReference>
<feature type="compositionally biased region" description="Polar residues" evidence="2">
    <location>
        <begin position="145"/>
        <end position="162"/>
    </location>
</feature>
<sequence>MSEVLLWKLKGTSSAFSSSRLVSLPCTVQEAREKLKEECGLQHTSAIEFVLYLAADESQVLPATYVLAGECKVLVSRCVVREARQLMSEAEKRFMSSDPNPDSSPAADGDSTSCSARSSTPVSTPDAAHKPAFTMERPCIPSRPSIDSQPPSSYSETVSSIRGESPSPLPMHDDHDAVGSDDMRHPARPPHTASSRGSASPAFFDVEGSDAYSGPNDMGSPQVPSSLADSDSVVGESDEDSRIQAAMQERDFFGGETGDTLSRRYYRNRTTATTATSSASRGADGASRSSRPAPGAPAFPQAPSYFDPAANDVVPVDISYICHMCGQRGHHIKNCIQLEGKRSHKKIRPATGIPVDFLRVIGEDEINDHDEVYHLKTGQFAVMKDMSKVSGGAFFTKSADQRIQSQLGLSERESKSMARSLRCSVCNNFFNNPVITLCCGESFCLQCIIDPTGGRAKVDLSRVYRCPSCNRELHFSDLQANTCLKNAVDALVLRNDDERRQQGPSDAPSVKRRAVVPSADGKRFVDAEFLTKQKALAAAYLRNRRR</sequence>
<dbReference type="PANTHER" id="PTHR14134">
    <property type="entry name" value="E3 UBIQUITIN-PROTEIN LIGASE RAD18"/>
    <property type="match status" value="1"/>
</dbReference>
<dbReference type="InterPro" id="IPR001878">
    <property type="entry name" value="Znf_CCHC"/>
</dbReference>
<feature type="domain" description="CCHC-type" evidence="4">
    <location>
        <begin position="322"/>
        <end position="335"/>
    </location>
</feature>
<name>A0AAV4LLG8_BABCB</name>
<dbReference type="InterPro" id="IPR039577">
    <property type="entry name" value="Rad18"/>
</dbReference>
<dbReference type="GeneID" id="94192168"/>
<dbReference type="Proteomes" id="UP001497744">
    <property type="component" value="Unassembled WGS sequence"/>
</dbReference>
<dbReference type="InterPro" id="IPR013083">
    <property type="entry name" value="Znf_RING/FYVE/PHD"/>
</dbReference>